<evidence type="ECO:0000313" key="10">
    <source>
        <dbReference type="Proteomes" id="UP000006753"/>
    </source>
</evidence>
<evidence type="ECO:0000256" key="4">
    <source>
        <dbReference type="ARBA" id="ARBA00022801"/>
    </source>
</evidence>
<dbReference type="AlphaFoldDB" id="K1WHL5"/>
<protein>
    <submittedName>
        <fullName evidence="9">DUF159 domain protein</fullName>
    </submittedName>
</protein>
<feature type="region of interest" description="Disordered" evidence="8">
    <location>
        <begin position="69"/>
        <end position="104"/>
    </location>
</feature>
<keyword evidence="4" id="KW-0378">Hydrolase</keyword>
<dbReference type="GO" id="GO:0003697">
    <property type="term" value="F:single-stranded DNA binding"/>
    <property type="evidence" value="ECO:0007669"/>
    <property type="project" value="InterPro"/>
</dbReference>
<keyword evidence="3" id="KW-0227">DNA damage</keyword>
<evidence type="ECO:0000313" key="9">
    <source>
        <dbReference type="EMBL" id="EKD17075.1"/>
    </source>
</evidence>
<dbReference type="STRING" id="1072389.K1WHL5"/>
<evidence type="ECO:0000256" key="3">
    <source>
        <dbReference type="ARBA" id="ARBA00022763"/>
    </source>
</evidence>
<keyword evidence="6" id="KW-0238">DNA-binding</keyword>
<gene>
    <name evidence="9" type="ORF">MBM_04652</name>
</gene>
<evidence type="ECO:0000256" key="6">
    <source>
        <dbReference type="ARBA" id="ARBA00023125"/>
    </source>
</evidence>
<dbReference type="Gene3D" id="3.90.1680.10">
    <property type="entry name" value="SOS response associated peptidase-like"/>
    <property type="match status" value="1"/>
</dbReference>
<comment type="similarity">
    <text evidence="1">Belongs to the SOS response-associated peptidase family.</text>
</comment>
<feature type="compositionally biased region" description="Acidic residues" evidence="8">
    <location>
        <begin position="31"/>
        <end position="42"/>
    </location>
</feature>
<sequence length="451" mass="49603">MCGRYALALRPQQVRAYLEEGGGGYMPVDEAPGDEGDGDGDGDGASRQSYNFAPGYYGLVYRADVPDCGAGGREGGEEDADAAPAPAPAPAPAAGQQGEKKRGVDVDVDERTGGEVRYRLQSMRWGLVPFWTKRDPGYGGTMKTINCRDDSLVENRGMWTTMKQKKRCVVVFQGFYEWLKKGKEKVPHYVKRKDGQLTCVAGLWDCVQYEGSARKHYTYTIITTDSNPQLKFLHDRMPVILDNGSEDLRTWLDPKRHTWSKELQGLLKPYEGELEVYPVSKEVGKVGNNSPNFIVPVASSENKSNIANFFAKGAAKKKEASKPSTAESTEETTKQKAAEEDFKDEEVKETDSSMHIKHEEGEDRKTIDHEGSEHNAPLPVPEIESKKGIKRELDDVPDEELPRKIPKTSTASPGKAAKTGRSRSSTSNNTASPSKPGKGGGSRKITSFFGK</sequence>
<evidence type="ECO:0000256" key="7">
    <source>
        <dbReference type="ARBA" id="ARBA00023239"/>
    </source>
</evidence>
<dbReference type="GO" id="GO:0106300">
    <property type="term" value="P:protein-DNA covalent cross-linking repair"/>
    <property type="evidence" value="ECO:0007669"/>
    <property type="project" value="InterPro"/>
</dbReference>
<dbReference type="EMBL" id="JH921437">
    <property type="protein sequence ID" value="EKD17075.1"/>
    <property type="molecule type" value="Genomic_DNA"/>
</dbReference>
<dbReference type="GO" id="GO:0006508">
    <property type="term" value="P:proteolysis"/>
    <property type="evidence" value="ECO:0007669"/>
    <property type="project" value="UniProtKB-KW"/>
</dbReference>
<dbReference type="Proteomes" id="UP000006753">
    <property type="component" value="Unassembled WGS sequence"/>
</dbReference>
<dbReference type="InterPro" id="IPR003738">
    <property type="entry name" value="SRAP"/>
</dbReference>
<name>K1WHL5_MARBU</name>
<dbReference type="InterPro" id="IPR036590">
    <property type="entry name" value="SRAP-like"/>
</dbReference>
<feature type="compositionally biased region" description="Basic and acidic residues" evidence="8">
    <location>
        <begin position="331"/>
        <end position="373"/>
    </location>
</feature>
<feature type="region of interest" description="Disordered" evidence="8">
    <location>
        <begin position="313"/>
        <end position="451"/>
    </location>
</feature>
<dbReference type="PANTHER" id="PTHR13604:SF0">
    <property type="entry name" value="ABASIC SITE PROCESSING PROTEIN HMCES"/>
    <property type="match status" value="1"/>
</dbReference>
<feature type="compositionally biased region" description="Basic and acidic residues" evidence="8">
    <location>
        <begin position="383"/>
        <end position="394"/>
    </location>
</feature>
<feature type="compositionally biased region" description="Low complexity" evidence="8">
    <location>
        <begin position="422"/>
        <end position="436"/>
    </location>
</feature>
<keyword evidence="10" id="KW-1185">Reference proteome</keyword>
<evidence type="ECO:0000256" key="5">
    <source>
        <dbReference type="ARBA" id="ARBA00023124"/>
    </source>
</evidence>
<dbReference type="PANTHER" id="PTHR13604">
    <property type="entry name" value="DC12-RELATED"/>
    <property type="match status" value="1"/>
</dbReference>
<feature type="region of interest" description="Disordered" evidence="8">
    <location>
        <begin position="21"/>
        <end position="48"/>
    </location>
</feature>
<dbReference type="Pfam" id="PF02586">
    <property type="entry name" value="SRAP"/>
    <property type="match status" value="1"/>
</dbReference>
<accession>K1WHL5</accession>
<dbReference type="KEGG" id="mbe:MBM_04652"/>
<reference evidence="9 10" key="1">
    <citation type="journal article" date="2012" name="BMC Genomics">
        <title>Sequencing the genome of Marssonina brunnea reveals fungus-poplar co-evolution.</title>
        <authorList>
            <person name="Zhu S."/>
            <person name="Cao Y.-Z."/>
            <person name="Jiang C."/>
            <person name="Tan B.-Y."/>
            <person name="Wang Z."/>
            <person name="Feng S."/>
            <person name="Zhang L."/>
            <person name="Su X.-H."/>
            <person name="Brejova B."/>
            <person name="Vinar T."/>
            <person name="Xu M."/>
            <person name="Wang M.-X."/>
            <person name="Zhang S.-G."/>
            <person name="Huang M.-R."/>
            <person name="Wu R."/>
            <person name="Zhou Y."/>
        </authorList>
    </citation>
    <scope>NUCLEOTIDE SEQUENCE [LARGE SCALE GENOMIC DNA]</scope>
    <source>
        <strain evidence="9 10">MB_m1</strain>
    </source>
</reference>
<evidence type="ECO:0000256" key="1">
    <source>
        <dbReference type="ARBA" id="ARBA00008136"/>
    </source>
</evidence>
<evidence type="ECO:0000256" key="2">
    <source>
        <dbReference type="ARBA" id="ARBA00022670"/>
    </source>
</evidence>
<dbReference type="OrthoDB" id="2111841at2759"/>
<organism evidence="9 10">
    <name type="scientific">Marssonina brunnea f. sp. multigermtubi (strain MB_m1)</name>
    <name type="common">Marssonina leaf spot fungus</name>
    <dbReference type="NCBI Taxonomy" id="1072389"/>
    <lineage>
        <taxon>Eukaryota</taxon>
        <taxon>Fungi</taxon>
        <taxon>Dikarya</taxon>
        <taxon>Ascomycota</taxon>
        <taxon>Pezizomycotina</taxon>
        <taxon>Leotiomycetes</taxon>
        <taxon>Helotiales</taxon>
        <taxon>Drepanopezizaceae</taxon>
        <taxon>Drepanopeziza</taxon>
    </lineage>
</organism>
<dbReference type="SUPFAM" id="SSF143081">
    <property type="entry name" value="BB1717-like"/>
    <property type="match status" value="1"/>
</dbReference>
<dbReference type="InParanoid" id="K1WHL5"/>
<evidence type="ECO:0000256" key="8">
    <source>
        <dbReference type="SAM" id="MobiDB-lite"/>
    </source>
</evidence>
<dbReference type="OMA" id="GMWTTMK"/>
<dbReference type="GO" id="GO:0008233">
    <property type="term" value="F:peptidase activity"/>
    <property type="evidence" value="ECO:0007669"/>
    <property type="project" value="UniProtKB-KW"/>
</dbReference>
<dbReference type="FunCoup" id="K1WHL5">
    <property type="interactions" value="584"/>
</dbReference>
<proteinExistence type="inferred from homology"/>
<dbReference type="GO" id="GO:0016829">
    <property type="term" value="F:lyase activity"/>
    <property type="evidence" value="ECO:0007669"/>
    <property type="project" value="UniProtKB-KW"/>
</dbReference>
<dbReference type="GeneID" id="18760587"/>
<dbReference type="eggNOG" id="KOG2618">
    <property type="taxonomic scope" value="Eukaryota"/>
</dbReference>
<keyword evidence="5" id="KW-0190">Covalent protein-DNA linkage</keyword>
<dbReference type="HOGENOM" id="CLU_035990_0_3_1"/>
<keyword evidence="7" id="KW-0456">Lyase</keyword>
<keyword evidence="2" id="KW-0645">Protease</keyword>